<dbReference type="PIRSF" id="PIRSF004440">
    <property type="entry name" value="GpP"/>
    <property type="match status" value="1"/>
</dbReference>
<dbReference type="SUPFAM" id="SSF69279">
    <property type="entry name" value="Phage tail proteins"/>
    <property type="match status" value="2"/>
</dbReference>
<dbReference type="Proteomes" id="UP001241603">
    <property type="component" value="Unassembled WGS sequence"/>
</dbReference>
<dbReference type="Pfam" id="PF21683">
    <property type="entry name" value="GpP-like_1st"/>
    <property type="match status" value="1"/>
</dbReference>
<accession>A0ABU0HC05</accession>
<dbReference type="Pfam" id="PF21929">
    <property type="entry name" value="GpP_4th"/>
    <property type="match status" value="1"/>
</dbReference>
<feature type="domain" description="Baseplate hub protein gp44/GpP-like second" evidence="4">
    <location>
        <begin position="123"/>
        <end position="210"/>
    </location>
</feature>
<dbReference type="InterPro" id="IPR049354">
    <property type="entry name" value="GpP-like_N"/>
</dbReference>
<dbReference type="InterPro" id="IPR053982">
    <property type="entry name" value="Gp44/GpP-like_C"/>
</dbReference>
<feature type="domain" description="Baseplate hub protein gp44/GpP-like C-terminal" evidence="3">
    <location>
        <begin position="290"/>
        <end position="371"/>
    </location>
</feature>
<sequence>MSTGFVDSSDPGAAGIGSLPLSAAMMPAAGGEVCQVYCNGQIFEGWTRVSVVRSVQGAASRFRLTVTEANDAAGAVLAWQIRCGDPISIKLGGVKALTGYVDVRQAAYDAENHGVEIEGRSLTQDVIDSSAVKKDGGPVGPYRGYKLDEIVRALLSPFGIGLRIIGDVGAAIPMVSVQFGETIFEVIERLARLRGFNIHDDADGNLVLARSAKTTLSAGLVEGVNIKRANGTQDVSQVVSDLFIAGSTTGDDDASGADVSGESAKASNGNVQRYRPRAMMLEQPGTKDDMKVRANREMAQLAADTARVSVTVYGWRMADGRLWEPRDVVQVTSPMLLIDRQMAVFSVEFTQDDQGGTESILDLVVPESLDPNAPADQATPPSTEDGSDGGDAGEDTVADNWSIRSTGAAA</sequence>
<evidence type="ECO:0000313" key="6">
    <source>
        <dbReference type="Proteomes" id="UP001241603"/>
    </source>
</evidence>
<evidence type="ECO:0000313" key="5">
    <source>
        <dbReference type="EMBL" id="MDQ0439049.1"/>
    </source>
</evidence>
<evidence type="ECO:0000259" key="4">
    <source>
        <dbReference type="Pfam" id="PF22255"/>
    </source>
</evidence>
<dbReference type="EMBL" id="JAUSVO010000005">
    <property type="protein sequence ID" value="MDQ0439049.1"/>
    <property type="molecule type" value="Genomic_DNA"/>
</dbReference>
<protein>
    <submittedName>
        <fullName evidence="5">Prophage tail gpP-like protein</fullName>
    </submittedName>
</protein>
<dbReference type="Gene3D" id="3.30.1920.10">
    <property type="entry name" value="Baseplate protein-like domains - 2 layer sandwich fold"/>
    <property type="match status" value="1"/>
</dbReference>
<organism evidence="5 6">
    <name type="scientific">Kaistia dalseonensis</name>
    <dbReference type="NCBI Taxonomy" id="410840"/>
    <lineage>
        <taxon>Bacteria</taxon>
        <taxon>Pseudomonadati</taxon>
        <taxon>Pseudomonadota</taxon>
        <taxon>Alphaproteobacteria</taxon>
        <taxon>Hyphomicrobiales</taxon>
        <taxon>Kaistiaceae</taxon>
        <taxon>Kaistia</taxon>
    </lineage>
</organism>
<evidence type="ECO:0000256" key="1">
    <source>
        <dbReference type="SAM" id="MobiDB-lite"/>
    </source>
</evidence>
<dbReference type="InterPro" id="IPR023399">
    <property type="entry name" value="Baseplate-like_2-layer_sand"/>
</dbReference>
<dbReference type="Gene3D" id="3.55.50.10">
    <property type="entry name" value="Baseplate protein-like domains"/>
    <property type="match status" value="1"/>
</dbReference>
<reference evidence="5 6" key="1">
    <citation type="submission" date="2023-07" db="EMBL/GenBank/DDBJ databases">
        <title>Genomic Encyclopedia of Type Strains, Phase IV (KMG-IV): sequencing the most valuable type-strain genomes for metagenomic binning, comparative biology and taxonomic classification.</title>
        <authorList>
            <person name="Goeker M."/>
        </authorList>
    </citation>
    <scope>NUCLEOTIDE SEQUENCE [LARGE SCALE GENOMIC DNA]</scope>
    <source>
        <strain evidence="5 6">B6-8</strain>
    </source>
</reference>
<evidence type="ECO:0000259" key="3">
    <source>
        <dbReference type="Pfam" id="PF21929"/>
    </source>
</evidence>
<dbReference type="InterPro" id="IPR053981">
    <property type="entry name" value="Gp44/GpP-like_2nd"/>
</dbReference>
<comment type="caution">
    <text evidence="5">The sequence shown here is derived from an EMBL/GenBank/DDBJ whole genome shotgun (WGS) entry which is preliminary data.</text>
</comment>
<gene>
    <name evidence="5" type="ORF">QO014_003450</name>
</gene>
<name>A0ABU0HC05_9HYPH</name>
<feature type="region of interest" description="Disordered" evidence="1">
    <location>
        <begin position="366"/>
        <end position="410"/>
    </location>
</feature>
<feature type="domain" description="Baseplate hub protein gp44-like N-terminal" evidence="2">
    <location>
        <begin position="35"/>
        <end position="121"/>
    </location>
</feature>
<dbReference type="InterPro" id="IPR026276">
    <property type="entry name" value="Baseplate_GpP"/>
</dbReference>
<dbReference type="Pfam" id="PF22255">
    <property type="entry name" value="Gp44-like_2nd"/>
    <property type="match status" value="1"/>
</dbReference>
<keyword evidence="6" id="KW-1185">Reference proteome</keyword>
<dbReference type="RefSeq" id="WP_266349954.1">
    <property type="nucleotide sequence ID" value="NZ_JAPKNG010000005.1"/>
</dbReference>
<feature type="compositionally biased region" description="Acidic residues" evidence="1">
    <location>
        <begin position="385"/>
        <end position="397"/>
    </location>
</feature>
<evidence type="ECO:0000259" key="2">
    <source>
        <dbReference type="Pfam" id="PF21683"/>
    </source>
</evidence>
<proteinExistence type="predicted"/>
<dbReference type="Gene3D" id="2.30.300.10">
    <property type="entry name" value="Baseplate protein-like domain - beta roll fold"/>
    <property type="match status" value="1"/>
</dbReference>